<dbReference type="Pfam" id="PF07732">
    <property type="entry name" value="Cu-oxidase_3"/>
    <property type="match status" value="1"/>
</dbReference>
<feature type="domain" description="Plastocyanin-like" evidence="5">
    <location>
        <begin position="174"/>
        <end position="337"/>
    </location>
</feature>
<keyword evidence="3" id="KW-0186">Copper</keyword>
<dbReference type="SUPFAM" id="SSF49503">
    <property type="entry name" value="Cupredoxins"/>
    <property type="match status" value="3"/>
</dbReference>
<protein>
    <submittedName>
        <fullName evidence="8">Copper resistance system multicopper oxidase</fullName>
    </submittedName>
</protein>
<dbReference type="GO" id="GO:0042597">
    <property type="term" value="C:periplasmic space"/>
    <property type="evidence" value="ECO:0007669"/>
    <property type="project" value="InterPro"/>
</dbReference>
<evidence type="ECO:0000256" key="2">
    <source>
        <dbReference type="ARBA" id="ARBA00023002"/>
    </source>
</evidence>
<comment type="caution">
    <text evidence="8">The sequence shown here is derived from an EMBL/GenBank/DDBJ whole genome shotgun (WGS) entry which is preliminary data.</text>
</comment>
<dbReference type="InterPro" id="IPR045087">
    <property type="entry name" value="Cu-oxidase_fam"/>
</dbReference>
<dbReference type="Gene3D" id="2.60.40.420">
    <property type="entry name" value="Cupredoxins - blue copper proteins"/>
    <property type="match status" value="3"/>
</dbReference>
<sequence length="611" mass="67749">MKNRTGRLSRRELLQWGGALGLAMGLAPWQALRAASMSSLGNGTPDDPLELTIAQWPLRIAERRSTAVALNGQVPGPLIRLREGQDFVARVHNRLDQETSIHWHGLLLPAGMDGVPGVSFAGIRPGATFTYRFPIRQHGTYWYHSHSGMQEQRGHYGALIIDPAGPDPVAFEREHVVILSDWLHTDPHHMMAQLKQQSDADNFQKPTLMSLVDEARQSTWRAAVRNRLDWAAMRMNPSDIADITSHSYTYLLNGQAYDAPWEGRFTPGERVRLRIINAASMSYFNMRIPGLRMTVVQADGQNVAPVTVDELQIAVAETYDVVVTPTEDRAYALFAESMDRSGYACGFLSPRPGLRAELPALRAPPRRTMIDMGMAPHAGHGMDHGVAAEETQRPAGHHGVPPHSPEAHGEPVSGAAPHVHHEAAASGAPLPRSEPGPIVAHHGPDTHGPGNASIAEVQRNRLAEPGTGLADVNHRVLVYTDLRRLAHDFDARPPARELELHLTGHMSRYLWSFDGRKYSDAPEPIHFRHGERLRLILVNDTMMEHPIHLHGMWMELENGHGPHIPRKHTISVKPAERLSALISADASGDWAFHCHLLYHMDLGMFRVVRVG</sequence>
<dbReference type="Pfam" id="PF07731">
    <property type="entry name" value="Cu-oxidase_2"/>
    <property type="match status" value="1"/>
</dbReference>
<evidence type="ECO:0000256" key="1">
    <source>
        <dbReference type="ARBA" id="ARBA00022723"/>
    </source>
</evidence>
<evidence type="ECO:0000256" key="4">
    <source>
        <dbReference type="SAM" id="MobiDB-lite"/>
    </source>
</evidence>
<dbReference type="InterPro" id="IPR008972">
    <property type="entry name" value="Cupredoxin"/>
</dbReference>
<evidence type="ECO:0000259" key="7">
    <source>
        <dbReference type="Pfam" id="PF07732"/>
    </source>
</evidence>
<feature type="domain" description="Plastocyanin-like" evidence="7">
    <location>
        <begin position="64"/>
        <end position="163"/>
    </location>
</feature>
<dbReference type="InterPro" id="IPR034279">
    <property type="entry name" value="CuRO_3_CopA"/>
</dbReference>
<dbReference type="InterPro" id="IPR034284">
    <property type="entry name" value="CuRO_1_CopA"/>
</dbReference>
<reference evidence="8 9" key="1">
    <citation type="journal article" date="2019" name="ISME J.">
        <title>Candidatus Macondimonas diazotrophica, a novel gammaproteobacterial genus dominating crude-oil-contaminated coastal sediments.</title>
        <authorList>
            <person name="Karthikeyan S."/>
            <person name="Konstantinidis K."/>
        </authorList>
    </citation>
    <scope>NUCLEOTIDE SEQUENCE [LARGE SCALE GENOMIC DNA]</scope>
    <source>
        <strain evidence="8 9">KTK01</strain>
    </source>
</reference>
<evidence type="ECO:0000259" key="6">
    <source>
        <dbReference type="Pfam" id="PF07731"/>
    </source>
</evidence>
<evidence type="ECO:0000256" key="3">
    <source>
        <dbReference type="ARBA" id="ARBA00023008"/>
    </source>
</evidence>
<dbReference type="PANTHER" id="PTHR11709:SF394">
    <property type="entry name" value="FI03373P-RELATED"/>
    <property type="match status" value="1"/>
</dbReference>
<dbReference type="Pfam" id="PF00394">
    <property type="entry name" value="Cu-oxidase"/>
    <property type="match status" value="1"/>
</dbReference>
<keyword evidence="1" id="KW-0479">Metal-binding</keyword>
<keyword evidence="2" id="KW-0560">Oxidoreductase</keyword>
<dbReference type="CDD" id="cd13874">
    <property type="entry name" value="CuRO_2_CopA"/>
    <property type="match status" value="1"/>
</dbReference>
<dbReference type="InterPro" id="IPR002355">
    <property type="entry name" value="Cu_oxidase_Cu_BS"/>
</dbReference>
<evidence type="ECO:0000259" key="5">
    <source>
        <dbReference type="Pfam" id="PF00394"/>
    </source>
</evidence>
<dbReference type="NCBIfam" id="TIGR01480">
    <property type="entry name" value="copper_res_A"/>
    <property type="match status" value="1"/>
</dbReference>
<dbReference type="OrthoDB" id="9757546at2"/>
<dbReference type="CDD" id="cd13848">
    <property type="entry name" value="CuRO_1_CopA"/>
    <property type="match status" value="1"/>
</dbReference>
<dbReference type="InterPro" id="IPR011706">
    <property type="entry name" value="Cu-oxidase_C"/>
</dbReference>
<dbReference type="InterPro" id="IPR006311">
    <property type="entry name" value="TAT_signal"/>
</dbReference>
<feature type="region of interest" description="Disordered" evidence="4">
    <location>
        <begin position="391"/>
        <end position="452"/>
    </location>
</feature>
<dbReference type="InterPro" id="IPR011707">
    <property type="entry name" value="Cu-oxidase-like_N"/>
</dbReference>
<dbReference type="InterPro" id="IPR006376">
    <property type="entry name" value="Cu-R_CopA"/>
</dbReference>
<dbReference type="GO" id="GO:0005507">
    <property type="term" value="F:copper ion binding"/>
    <property type="evidence" value="ECO:0007669"/>
    <property type="project" value="InterPro"/>
</dbReference>
<dbReference type="AlphaFoldDB" id="A0A4Z0F9H3"/>
<evidence type="ECO:0000313" key="9">
    <source>
        <dbReference type="Proteomes" id="UP000297890"/>
    </source>
</evidence>
<proteinExistence type="predicted"/>
<dbReference type="PROSITE" id="PS51318">
    <property type="entry name" value="TAT"/>
    <property type="match status" value="1"/>
</dbReference>
<dbReference type="EMBL" id="SRIO01000005">
    <property type="protein sequence ID" value="TFZ83055.1"/>
    <property type="molecule type" value="Genomic_DNA"/>
</dbReference>
<feature type="domain" description="Plastocyanin-like" evidence="6">
    <location>
        <begin position="492"/>
        <end position="610"/>
    </location>
</feature>
<dbReference type="PROSITE" id="PS00080">
    <property type="entry name" value="MULTICOPPER_OXIDASE2"/>
    <property type="match status" value="1"/>
</dbReference>
<accession>A0A4Z0F9H3</accession>
<dbReference type="CDD" id="cd13896">
    <property type="entry name" value="CuRO_3_CopA"/>
    <property type="match status" value="1"/>
</dbReference>
<dbReference type="GO" id="GO:0016491">
    <property type="term" value="F:oxidoreductase activity"/>
    <property type="evidence" value="ECO:0007669"/>
    <property type="project" value="UniProtKB-KW"/>
</dbReference>
<evidence type="ECO:0000313" key="8">
    <source>
        <dbReference type="EMBL" id="TFZ83055.1"/>
    </source>
</evidence>
<dbReference type="RefSeq" id="WP_135281355.1">
    <property type="nucleotide sequence ID" value="NZ_SRIO01000005.1"/>
</dbReference>
<dbReference type="PANTHER" id="PTHR11709">
    <property type="entry name" value="MULTI-COPPER OXIDASE"/>
    <property type="match status" value="1"/>
</dbReference>
<name>A0A4Z0F9H3_9GAMM</name>
<keyword evidence="9" id="KW-1185">Reference proteome</keyword>
<organism evidence="8 9">
    <name type="scientific">Candidatus Macondimonas diazotrophica</name>
    <dbReference type="NCBI Taxonomy" id="2305248"/>
    <lineage>
        <taxon>Bacteria</taxon>
        <taxon>Pseudomonadati</taxon>
        <taxon>Pseudomonadota</taxon>
        <taxon>Gammaproteobacteria</taxon>
        <taxon>Chromatiales</taxon>
        <taxon>Ectothiorhodospiraceae</taxon>
        <taxon>Candidatus Macondimonas</taxon>
    </lineage>
</organism>
<dbReference type="InterPro" id="IPR034282">
    <property type="entry name" value="CuRO_2_CopA"/>
</dbReference>
<dbReference type="Proteomes" id="UP000297890">
    <property type="component" value="Unassembled WGS sequence"/>
</dbReference>
<gene>
    <name evidence="8" type="ORF">E4680_05330</name>
</gene>
<dbReference type="InterPro" id="IPR001117">
    <property type="entry name" value="Cu-oxidase_2nd"/>
</dbReference>